<dbReference type="GO" id="GO:0010043">
    <property type="term" value="P:response to zinc ion"/>
    <property type="evidence" value="ECO:0007669"/>
    <property type="project" value="TreeGrafter"/>
</dbReference>
<keyword evidence="4 7" id="KW-1133">Transmembrane helix</keyword>
<evidence type="ECO:0000313" key="8">
    <source>
        <dbReference type="EMBL" id="SUB57483.1"/>
    </source>
</evidence>
<evidence type="ECO:0000256" key="7">
    <source>
        <dbReference type="SAM" id="Phobius"/>
    </source>
</evidence>
<dbReference type="OrthoDB" id="9798540at2"/>
<sequence>MEIFHYSYMIKALIVGFIISIVIPLMGIVLVNKKISVIGDALSHVSLAGVMIGILAGTQPIIGAMITCIIATFFMEFIRKNFPGYGEISTAIVMSLGVGLASLISGFINTAANFESFLFGSIITISSFEFYMIIGSSLVVFLIFSYLYKDLMYISFDETSARLSGVKVERINRIFMFLIALTISISSRTVGVLIISSLMVLPVASALQFNYGYFKTTVLSAVFGVIFTIGGLFISFYCGLKPGGSIVILGVIILIIVILLKRKH</sequence>
<evidence type="ECO:0000256" key="1">
    <source>
        <dbReference type="ARBA" id="ARBA00004141"/>
    </source>
</evidence>
<feature type="transmembrane region" description="Helical" evidence="7">
    <location>
        <begin position="170"/>
        <end position="186"/>
    </location>
</feature>
<comment type="similarity">
    <text evidence="2 6">Belongs to the ABC-3 integral membrane protein family.</text>
</comment>
<proteinExistence type="inferred from homology"/>
<dbReference type="GO" id="GO:0043190">
    <property type="term" value="C:ATP-binding cassette (ABC) transporter complex"/>
    <property type="evidence" value="ECO:0007669"/>
    <property type="project" value="InterPro"/>
</dbReference>
<name>A0A379C5I1_9FIRM</name>
<dbReference type="InterPro" id="IPR001626">
    <property type="entry name" value="ABC_TroCD"/>
</dbReference>
<feature type="transmembrane region" description="Helical" evidence="7">
    <location>
        <begin position="218"/>
        <end position="237"/>
    </location>
</feature>
<accession>A0A379C5I1</accession>
<keyword evidence="5 7" id="KW-0472">Membrane</keyword>
<dbReference type="Proteomes" id="UP000255517">
    <property type="component" value="Unassembled WGS sequence"/>
</dbReference>
<keyword evidence="3 6" id="KW-0812">Transmembrane</keyword>
<feature type="transmembrane region" description="Helical" evidence="7">
    <location>
        <begin position="90"/>
        <end position="108"/>
    </location>
</feature>
<keyword evidence="6" id="KW-0813">Transport</keyword>
<evidence type="ECO:0000256" key="2">
    <source>
        <dbReference type="ARBA" id="ARBA00008034"/>
    </source>
</evidence>
<evidence type="ECO:0000256" key="6">
    <source>
        <dbReference type="RuleBase" id="RU003943"/>
    </source>
</evidence>
<dbReference type="PANTHER" id="PTHR30477:SF0">
    <property type="entry name" value="METAL TRANSPORT SYSTEM MEMBRANE PROTEIN TM_0125-RELATED"/>
    <property type="match status" value="1"/>
</dbReference>
<feature type="transmembrane region" description="Helical" evidence="7">
    <location>
        <begin position="243"/>
        <end position="260"/>
    </location>
</feature>
<dbReference type="RefSeq" id="WP_009345606.1">
    <property type="nucleotide sequence ID" value="NZ_CP165621.1"/>
</dbReference>
<dbReference type="EMBL" id="UGSZ01000001">
    <property type="protein sequence ID" value="SUB57483.1"/>
    <property type="molecule type" value="Genomic_DNA"/>
</dbReference>
<feature type="transmembrane region" description="Helical" evidence="7">
    <location>
        <begin position="128"/>
        <end position="149"/>
    </location>
</feature>
<reference evidence="8 9" key="1">
    <citation type="submission" date="2018-06" db="EMBL/GenBank/DDBJ databases">
        <authorList>
            <consortium name="Pathogen Informatics"/>
            <person name="Doyle S."/>
        </authorList>
    </citation>
    <scope>NUCLEOTIDE SEQUENCE [LARGE SCALE GENOMIC DNA]</scope>
    <source>
        <strain evidence="8 9">NCTC13149</strain>
    </source>
</reference>
<evidence type="ECO:0000256" key="5">
    <source>
        <dbReference type="ARBA" id="ARBA00023136"/>
    </source>
</evidence>
<dbReference type="SUPFAM" id="SSF81345">
    <property type="entry name" value="ABC transporter involved in vitamin B12 uptake, BtuC"/>
    <property type="match status" value="1"/>
</dbReference>
<dbReference type="Gene3D" id="1.10.3470.10">
    <property type="entry name" value="ABC transporter involved in vitamin B12 uptake, BtuC"/>
    <property type="match status" value="1"/>
</dbReference>
<comment type="subcellular location">
    <subcellularLocation>
        <location evidence="6">Cell membrane</location>
        <topology evidence="6">Multi-pass membrane protein</topology>
    </subcellularLocation>
    <subcellularLocation>
        <location evidence="1">Membrane</location>
        <topology evidence="1">Multi-pass membrane protein</topology>
    </subcellularLocation>
</comment>
<dbReference type="GO" id="GO:0055085">
    <property type="term" value="P:transmembrane transport"/>
    <property type="evidence" value="ECO:0007669"/>
    <property type="project" value="InterPro"/>
</dbReference>
<dbReference type="STRING" id="1122949.GCA_000378725_01064"/>
<dbReference type="AlphaFoldDB" id="A0A379C5I1"/>
<organism evidence="8 9">
    <name type="scientific">Peptoniphilus lacrimalis</name>
    <dbReference type="NCBI Taxonomy" id="33031"/>
    <lineage>
        <taxon>Bacteria</taxon>
        <taxon>Bacillati</taxon>
        <taxon>Bacillota</taxon>
        <taxon>Tissierellia</taxon>
        <taxon>Tissierellales</taxon>
        <taxon>Peptoniphilaceae</taxon>
        <taxon>Peptoniphilus</taxon>
    </lineage>
</organism>
<evidence type="ECO:0000313" key="9">
    <source>
        <dbReference type="Proteomes" id="UP000255517"/>
    </source>
</evidence>
<feature type="transmembrane region" description="Helical" evidence="7">
    <location>
        <begin position="6"/>
        <end position="30"/>
    </location>
</feature>
<gene>
    <name evidence="8" type="primary">znuB_1</name>
    <name evidence="8" type="ORF">NCTC13149_01326</name>
</gene>
<dbReference type="Pfam" id="PF00950">
    <property type="entry name" value="ABC-3"/>
    <property type="match status" value="1"/>
</dbReference>
<evidence type="ECO:0000256" key="4">
    <source>
        <dbReference type="ARBA" id="ARBA00022989"/>
    </source>
</evidence>
<dbReference type="PANTHER" id="PTHR30477">
    <property type="entry name" value="ABC-TRANSPORTER METAL-BINDING PROTEIN"/>
    <property type="match status" value="1"/>
</dbReference>
<dbReference type="InterPro" id="IPR037294">
    <property type="entry name" value="ABC_BtuC-like"/>
</dbReference>
<evidence type="ECO:0000256" key="3">
    <source>
        <dbReference type="ARBA" id="ARBA00022692"/>
    </source>
</evidence>
<protein>
    <submittedName>
        <fullName evidence="8">High-affinity zinc uptake system membrane protein znuB</fullName>
    </submittedName>
</protein>
<feature type="transmembrane region" description="Helical" evidence="7">
    <location>
        <begin position="61"/>
        <end position="78"/>
    </location>
</feature>